<dbReference type="HOGENOM" id="CLU_2476280_0_0_6"/>
<evidence type="ECO:0000313" key="2">
    <source>
        <dbReference type="Proteomes" id="UP000001741"/>
    </source>
</evidence>
<gene>
    <name evidence="1" type="ordered locus">ABSDF3359</name>
</gene>
<protein>
    <submittedName>
        <fullName evidence="1">Uncharacterized protein</fullName>
    </submittedName>
</protein>
<name>B0VN42_ACIBS</name>
<dbReference type="BioCyc" id="ABAU509170:GCL9-2784-MONOMER"/>
<proteinExistence type="predicted"/>
<evidence type="ECO:0000313" key="1">
    <source>
        <dbReference type="EMBL" id="CAP02628.1"/>
    </source>
</evidence>
<dbReference type="EMBL" id="CU468230">
    <property type="protein sequence ID" value="CAP02628.1"/>
    <property type="molecule type" value="Genomic_DNA"/>
</dbReference>
<dbReference type="Proteomes" id="UP000001741">
    <property type="component" value="Chromosome"/>
</dbReference>
<reference evidence="1 2" key="1">
    <citation type="journal article" date="2008" name="PLoS ONE">
        <title>Comparative analysis of Acinetobacters: three genomes for three lifestyles.</title>
        <authorList>
            <person name="Vallenet D."/>
            <person name="Nordmann P."/>
            <person name="Barbe V."/>
            <person name="Poirel L."/>
            <person name="Mangenot S."/>
            <person name="Bataille E."/>
            <person name="Dossat C."/>
            <person name="Gas S."/>
            <person name="Kreimeyer A."/>
            <person name="Lenoble P."/>
            <person name="Oztas S."/>
            <person name="Poulain J."/>
            <person name="Segurens B."/>
            <person name="Robert C."/>
            <person name="Abergel C."/>
            <person name="Claverie J.M."/>
            <person name="Raoult D."/>
            <person name="Medigue C."/>
            <person name="Weissenbach J."/>
            <person name="Cruveiller S."/>
        </authorList>
    </citation>
    <scope>NUCLEOTIDE SEQUENCE [LARGE SCALE GENOMIC DNA]</scope>
    <source>
        <strain evidence="1 2">SDF</strain>
    </source>
</reference>
<accession>B0VN42</accession>
<dbReference type="KEGG" id="abm:ABSDF3359"/>
<organism evidence="1 2">
    <name type="scientific">Acinetobacter baumannii (strain SDF)</name>
    <dbReference type="NCBI Taxonomy" id="509170"/>
    <lineage>
        <taxon>Bacteria</taxon>
        <taxon>Pseudomonadati</taxon>
        <taxon>Pseudomonadota</taxon>
        <taxon>Gammaproteobacteria</taxon>
        <taxon>Moraxellales</taxon>
        <taxon>Moraxellaceae</taxon>
        <taxon>Acinetobacter</taxon>
        <taxon>Acinetobacter calcoaceticus/baumannii complex</taxon>
    </lineage>
</organism>
<sequence length="87" mass="10341">MESWKAYLQETYTGIEINDCELDNSRFFSKAKHSGTNHDYYIRHIPITLLHIPRDKSGRTAQKYKERTEVFDKNSFKNQQVDAIEDK</sequence>
<dbReference type="AlphaFoldDB" id="B0VN42"/>